<evidence type="ECO:0000259" key="2">
    <source>
        <dbReference type="Pfam" id="PF25077"/>
    </source>
</evidence>
<dbReference type="Proteomes" id="UP000523955">
    <property type="component" value="Unassembled WGS sequence"/>
</dbReference>
<dbReference type="SUPFAM" id="SSF56300">
    <property type="entry name" value="Metallo-dependent phosphatases"/>
    <property type="match status" value="1"/>
</dbReference>
<sequence>MSTPLVLGPLVRFVDATSATVWVETAAAATVTVTAGDHRAAARTFAAHDHHYALVELTRLPQGSRLPYAVEIDGTAVWPPRDSDLPPSVIATLEPGKPLRMAFGSCRVSVPHDERGNADFGVDALRSYALHMAGVTPQLLDEDERWPDLVLFLGDQVYADETSEAMQEFISSRRSLDEPPGEELKDFEEYAHLYALAWSDPANRWLLSTLPSAMIFDDHDIRDDWNTSWTWKQEMEATRWWHDRIVGGLASYWVYQHLGNLGPDDRAADPLWQRIVGHEGPDELDVTAELDALADRADQHPETYRWSFARDFDTQARLVVVDSRAARVLDPDSRSILDEDEMAWFDDQLQGDFDHVLIGTSLPFLLAPGLHHAEAFNEAVSEGAWGRAVGVVGEKLRQATDMEHWAAFQQGFQDVARIVLEVASGERGRPPRTITFLSGDVHHSYVAEAWPAKGGARVSTAILQAVCSPIRNPLPAFMETLTQTAARRPVGRVVRMLSRAAHVAGSPLAWRLSQGPWYDNNLAILELRPSGLAMWWNAGEIVDRQDLPLLRRVATVSGLG</sequence>
<dbReference type="CDD" id="cd07389">
    <property type="entry name" value="MPP_PhoD"/>
    <property type="match status" value="1"/>
</dbReference>
<dbReference type="InterPro" id="IPR056702">
    <property type="entry name" value="DUF7800"/>
</dbReference>
<evidence type="ECO:0000313" key="3">
    <source>
        <dbReference type="EMBL" id="MBB6625809.1"/>
    </source>
</evidence>
<proteinExistence type="predicted"/>
<dbReference type="InterPro" id="IPR038607">
    <property type="entry name" value="PhoD-like_sf"/>
</dbReference>
<evidence type="ECO:0000259" key="1">
    <source>
        <dbReference type="Pfam" id="PF09423"/>
    </source>
</evidence>
<accession>A0A7X0RCP7</accession>
<dbReference type="Gene3D" id="3.60.21.70">
    <property type="entry name" value="PhoD-like phosphatase"/>
    <property type="match status" value="1"/>
</dbReference>
<dbReference type="EMBL" id="JACKXE010000001">
    <property type="protein sequence ID" value="MBB6625809.1"/>
    <property type="molecule type" value="Genomic_DNA"/>
</dbReference>
<protein>
    <submittedName>
        <fullName evidence="3">Alkaline phosphatase family protein</fullName>
    </submittedName>
</protein>
<dbReference type="Pfam" id="PF25077">
    <property type="entry name" value="DUF7800"/>
    <property type="match status" value="1"/>
</dbReference>
<dbReference type="AlphaFoldDB" id="A0A7X0RCP7"/>
<feature type="domain" description="DUF7800" evidence="2">
    <location>
        <begin position="3"/>
        <end position="90"/>
    </location>
</feature>
<gene>
    <name evidence="3" type="ORF">H5V45_00615</name>
</gene>
<name>A0A7X0RCP7_9ACTN</name>
<reference evidence="3 4" key="1">
    <citation type="submission" date="2020-08" db="EMBL/GenBank/DDBJ databases">
        <authorList>
            <person name="Seo M.-J."/>
        </authorList>
    </citation>
    <scope>NUCLEOTIDE SEQUENCE [LARGE SCALE GENOMIC DNA]</scope>
    <source>
        <strain evidence="3 4">KIGAM211</strain>
    </source>
</reference>
<dbReference type="InterPro" id="IPR018946">
    <property type="entry name" value="PhoD-like_MPP"/>
</dbReference>
<organism evidence="3 4">
    <name type="scientific">Nocardioides luti</name>
    <dbReference type="NCBI Taxonomy" id="2761101"/>
    <lineage>
        <taxon>Bacteria</taxon>
        <taxon>Bacillati</taxon>
        <taxon>Actinomycetota</taxon>
        <taxon>Actinomycetes</taxon>
        <taxon>Propionibacteriales</taxon>
        <taxon>Nocardioidaceae</taxon>
        <taxon>Nocardioides</taxon>
    </lineage>
</organism>
<evidence type="ECO:0000313" key="4">
    <source>
        <dbReference type="Proteomes" id="UP000523955"/>
    </source>
</evidence>
<feature type="domain" description="PhoD-like phosphatase metallophosphatase" evidence="1">
    <location>
        <begin position="145"/>
        <end position="471"/>
    </location>
</feature>
<dbReference type="PANTHER" id="PTHR37031">
    <property type="entry name" value="METALLOPHOSPHATASE BINDING DOMAIN PROTEIN"/>
    <property type="match status" value="1"/>
</dbReference>
<dbReference type="Pfam" id="PF09423">
    <property type="entry name" value="PhoD"/>
    <property type="match status" value="1"/>
</dbReference>
<comment type="caution">
    <text evidence="3">The sequence shown here is derived from an EMBL/GenBank/DDBJ whole genome shotgun (WGS) entry which is preliminary data.</text>
</comment>
<dbReference type="PANTHER" id="PTHR37031:SF2">
    <property type="entry name" value="PHOD-LIKE PHOSPHATASE METALLOPHOSPHATASE DOMAIN-CONTAINING PROTEIN"/>
    <property type="match status" value="1"/>
</dbReference>
<dbReference type="InterPro" id="IPR029052">
    <property type="entry name" value="Metallo-depent_PP-like"/>
</dbReference>
<keyword evidence="4" id="KW-1185">Reference proteome</keyword>